<dbReference type="Gramene" id="PNW82757">
    <property type="protein sequence ID" value="PNW82757"/>
    <property type="gene ID" value="CHLRE_06g292750v5"/>
</dbReference>
<dbReference type="OrthoDB" id="543110at2759"/>
<dbReference type="PaxDb" id="3055-EDO97362"/>
<dbReference type="KEGG" id="cre:CHLRE_06g292750v5"/>
<dbReference type="AlphaFoldDB" id="A0A2K3DQI6"/>
<gene>
    <name evidence="2" type="ORF">CHLRE_06g292750v5</name>
</gene>
<protein>
    <submittedName>
        <fullName evidence="2">Uncharacterized protein</fullName>
    </submittedName>
</protein>
<evidence type="ECO:0000256" key="1">
    <source>
        <dbReference type="SAM" id="SignalP"/>
    </source>
</evidence>
<dbReference type="OMA" id="QYLYVWA"/>
<proteinExistence type="predicted"/>
<name>A0A2K3DQI6_CHLRE</name>
<sequence length="425" mass="45296">MKGIHTHVALLIGAVCCALVAHPALARRSLLDNLSTNAQYLYVWAGPQDKSLGGKDSLFVISLAGTEYGQVVNIVATPYAGIEPHHCRVSLDKKVLGCGGLLSPLVSGPSVVFFDISNPRVPKMVDAAKVQQPQYSAFADEFITTPDGGFLATMMGSSTGGSPGRVVKYDKNFNLLGEYPTNVDGLTGFNPHGIAVSWTKKAMLTVDFIEPASTLSSSAVTRTTVRLWDMSDMSISETIDASALGVNGPMDAVPIAETGAFYFGGGNGNVYYLDSAGSAPHTPVVAWDSLFGSTDRSSAGCIIYSFRSGTRLLVSSYVRNQVQLLDTTNPKQPKLLDILQFPTGAGAHVVRLSEDESFGAVATYFLDETLLNGLVRLPGDRTVRMFFLNDKASKFVVPNPGKSVIDFKTLMGAQGKFQPHGVAIL</sequence>
<feature type="chain" id="PRO_5014451869" evidence="1">
    <location>
        <begin position="27"/>
        <end position="425"/>
    </location>
</feature>
<dbReference type="InParanoid" id="A0A2K3DQI6"/>
<keyword evidence="3" id="KW-1185">Reference proteome</keyword>
<dbReference type="InterPro" id="IPR015943">
    <property type="entry name" value="WD40/YVTN_repeat-like_dom_sf"/>
</dbReference>
<keyword evidence="1" id="KW-0732">Signal</keyword>
<dbReference type="GeneID" id="5727121"/>
<dbReference type="EMBL" id="CM008967">
    <property type="protein sequence ID" value="PNW82757.1"/>
    <property type="molecule type" value="Genomic_DNA"/>
</dbReference>
<evidence type="ECO:0000313" key="2">
    <source>
        <dbReference type="EMBL" id="PNW82757.1"/>
    </source>
</evidence>
<dbReference type="Proteomes" id="UP000006906">
    <property type="component" value="Chromosome 6"/>
</dbReference>
<evidence type="ECO:0000313" key="3">
    <source>
        <dbReference type="Proteomes" id="UP000006906"/>
    </source>
</evidence>
<dbReference type="RefSeq" id="XP_042924156.1">
    <property type="nucleotide sequence ID" value="XM_043063450.1"/>
</dbReference>
<dbReference type="SUPFAM" id="SSF75011">
    <property type="entry name" value="3-carboxy-cis,cis-mucoante lactonizing enzyme"/>
    <property type="match status" value="1"/>
</dbReference>
<accession>A0A2K3DQI6</accession>
<organism evidence="2 3">
    <name type="scientific">Chlamydomonas reinhardtii</name>
    <name type="common">Chlamydomonas smithii</name>
    <dbReference type="NCBI Taxonomy" id="3055"/>
    <lineage>
        <taxon>Eukaryota</taxon>
        <taxon>Viridiplantae</taxon>
        <taxon>Chlorophyta</taxon>
        <taxon>core chlorophytes</taxon>
        <taxon>Chlorophyceae</taxon>
        <taxon>CS clade</taxon>
        <taxon>Chlamydomonadales</taxon>
        <taxon>Chlamydomonadaceae</taxon>
        <taxon>Chlamydomonas</taxon>
    </lineage>
</organism>
<dbReference type="Gene3D" id="2.130.10.10">
    <property type="entry name" value="YVTN repeat-like/Quinoprotein amine dehydrogenase"/>
    <property type="match status" value="1"/>
</dbReference>
<reference evidence="2 3" key="1">
    <citation type="journal article" date="2007" name="Science">
        <title>The Chlamydomonas genome reveals the evolution of key animal and plant functions.</title>
        <authorList>
            <person name="Merchant S.S."/>
            <person name="Prochnik S.E."/>
            <person name="Vallon O."/>
            <person name="Harris E.H."/>
            <person name="Karpowicz S.J."/>
            <person name="Witman G.B."/>
            <person name="Terry A."/>
            <person name="Salamov A."/>
            <person name="Fritz-Laylin L.K."/>
            <person name="Marechal-Drouard L."/>
            <person name="Marshall W.F."/>
            <person name="Qu L.H."/>
            <person name="Nelson D.R."/>
            <person name="Sanderfoot A.A."/>
            <person name="Spalding M.H."/>
            <person name="Kapitonov V.V."/>
            <person name="Ren Q."/>
            <person name="Ferris P."/>
            <person name="Lindquist E."/>
            <person name="Shapiro H."/>
            <person name="Lucas S.M."/>
            <person name="Grimwood J."/>
            <person name="Schmutz J."/>
            <person name="Cardol P."/>
            <person name="Cerutti H."/>
            <person name="Chanfreau G."/>
            <person name="Chen C.L."/>
            <person name="Cognat V."/>
            <person name="Croft M.T."/>
            <person name="Dent R."/>
            <person name="Dutcher S."/>
            <person name="Fernandez E."/>
            <person name="Fukuzawa H."/>
            <person name="Gonzalez-Ballester D."/>
            <person name="Gonzalez-Halphen D."/>
            <person name="Hallmann A."/>
            <person name="Hanikenne M."/>
            <person name="Hippler M."/>
            <person name="Inwood W."/>
            <person name="Jabbari K."/>
            <person name="Kalanon M."/>
            <person name="Kuras R."/>
            <person name="Lefebvre P.A."/>
            <person name="Lemaire S.D."/>
            <person name="Lobanov A.V."/>
            <person name="Lohr M."/>
            <person name="Manuell A."/>
            <person name="Meier I."/>
            <person name="Mets L."/>
            <person name="Mittag M."/>
            <person name="Mittelmeier T."/>
            <person name="Moroney J.V."/>
            <person name="Moseley J."/>
            <person name="Napoli C."/>
            <person name="Nedelcu A.M."/>
            <person name="Niyogi K."/>
            <person name="Novoselov S.V."/>
            <person name="Paulsen I.T."/>
            <person name="Pazour G."/>
            <person name="Purton S."/>
            <person name="Ral J.P."/>
            <person name="Riano-Pachon D.M."/>
            <person name="Riekhof W."/>
            <person name="Rymarquis L."/>
            <person name="Schroda M."/>
            <person name="Stern D."/>
            <person name="Umen J."/>
            <person name="Willows R."/>
            <person name="Wilson N."/>
            <person name="Zimmer S.L."/>
            <person name="Allmer J."/>
            <person name="Balk J."/>
            <person name="Bisova K."/>
            <person name="Chen C.J."/>
            <person name="Elias M."/>
            <person name="Gendler K."/>
            <person name="Hauser C."/>
            <person name="Lamb M.R."/>
            <person name="Ledford H."/>
            <person name="Long J.C."/>
            <person name="Minagawa J."/>
            <person name="Page M.D."/>
            <person name="Pan J."/>
            <person name="Pootakham W."/>
            <person name="Roje S."/>
            <person name="Rose A."/>
            <person name="Stahlberg E."/>
            <person name="Terauchi A.M."/>
            <person name="Yang P."/>
            <person name="Ball S."/>
            <person name="Bowler C."/>
            <person name="Dieckmann C.L."/>
            <person name="Gladyshev V.N."/>
            <person name="Green P."/>
            <person name="Jorgensen R."/>
            <person name="Mayfield S."/>
            <person name="Mueller-Roeber B."/>
            <person name="Rajamani S."/>
            <person name="Sayre R.T."/>
            <person name="Brokstein P."/>
            <person name="Dubchak I."/>
            <person name="Goodstein D."/>
            <person name="Hornick L."/>
            <person name="Huang Y.W."/>
            <person name="Jhaveri J."/>
            <person name="Luo Y."/>
            <person name="Martinez D."/>
            <person name="Ngau W.C."/>
            <person name="Otillar B."/>
            <person name="Poliakov A."/>
            <person name="Porter A."/>
            <person name="Szajkowski L."/>
            <person name="Werner G."/>
            <person name="Zhou K."/>
            <person name="Grigoriev I.V."/>
            <person name="Rokhsar D.S."/>
            <person name="Grossman A.R."/>
        </authorList>
    </citation>
    <scope>NUCLEOTIDE SEQUENCE [LARGE SCALE GENOMIC DNA]</scope>
    <source>
        <strain evidence="3">CC-503</strain>
    </source>
</reference>
<feature type="signal peptide" evidence="1">
    <location>
        <begin position="1"/>
        <end position="26"/>
    </location>
</feature>